<dbReference type="AlphaFoldDB" id="A0A0P9DDG5"/>
<proteinExistence type="predicted"/>
<evidence type="ECO:0000313" key="2">
    <source>
        <dbReference type="EMBL" id="KPV48030.1"/>
    </source>
</evidence>
<dbReference type="Proteomes" id="UP000050509">
    <property type="component" value="Unassembled WGS sequence"/>
</dbReference>
<protein>
    <submittedName>
        <fullName evidence="2">DEAD/DEAH box helicase</fullName>
    </submittedName>
</protein>
<reference evidence="2 3" key="1">
    <citation type="submission" date="2015-09" db="EMBL/GenBank/DDBJ databases">
        <title>Draft genome sequence of Kouleothrix aurantiaca JCM 19913.</title>
        <authorList>
            <person name="Hemp J."/>
        </authorList>
    </citation>
    <scope>NUCLEOTIDE SEQUENCE [LARGE SCALE GENOMIC DNA]</scope>
    <source>
        <strain evidence="2 3">COM-B</strain>
    </source>
</reference>
<comment type="caution">
    <text evidence="2">The sequence shown here is derived from an EMBL/GenBank/DDBJ whole genome shotgun (WGS) entry which is preliminary data.</text>
</comment>
<dbReference type="GO" id="GO:0004386">
    <property type="term" value="F:helicase activity"/>
    <property type="evidence" value="ECO:0007669"/>
    <property type="project" value="UniProtKB-KW"/>
</dbReference>
<dbReference type="PANTHER" id="PTHR47962:SF3">
    <property type="entry name" value="LARGE ATP-DEPENDENT HELICASE-RELATED PROTEIN"/>
    <property type="match status" value="1"/>
</dbReference>
<dbReference type="EMBL" id="LJCR01003011">
    <property type="protein sequence ID" value="KPV48030.1"/>
    <property type="molecule type" value="Genomic_DNA"/>
</dbReference>
<gene>
    <name evidence="2" type="ORF">SE17_40265</name>
</gene>
<sequence length="251" mass="28233">RLVFAPTNVFELLEIAAARDAIAAGRIEARPPIEAPLDVLVQHLVTVALGGGFRPDELLREVRSTYAYRDLSDAEWAWALDFAARGGPALHAYPEYARITEQDGVYRVENDTLARRHRMSIGTITGDATLKVQYLRGPALGTIEESFVARLKPGDRFLFGGKTLEFVRLRDLTAWVRKASERTQAVPRWSGSRMPLSSELADAVRERLEQAHNGELEGPEMRALAPILRLQMKWSRIPAHDELLIERARTR</sequence>
<dbReference type="GO" id="GO:0003677">
    <property type="term" value="F:DNA binding"/>
    <property type="evidence" value="ECO:0007669"/>
    <property type="project" value="TreeGrafter"/>
</dbReference>
<keyword evidence="2" id="KW-0347">Helicase</keyword>
<dbReference type="InterPro" id="IPR052511">
    <property type="entry name" value="ATP-dep_Helicase"/>
</dbReference>
<dbReference type="InterPro" id="IPR045628">
    <property type="entry name" value="Lhr_WH_dom"/>
</dbReference>
<accession>A0A0P9DDG5</accession>
<evidence type="ECO:0000313" key="3">
    <source>
        <dbReference type="Proteomes" id="UP000050509"/>
    </source>
</evidence>
<keyword evidence="2" id="KW-0547">Nucleotide-binding</keyword>
<name>A0A0P9DDG5_9CHLR</name>
<keyword evidence="3" id="KW-1185">Reference proteome</keyword>
<dbReference type="Pfam" id="PF19306">
    <property type="entry name" value="WHD_Lhr"/>
    <property type="match status" value="1"/>
</dbReference>
<dbReference type="GO" id="GO:0016887">
    <property type="term" value="F:ATP hydrolysis activity"/>
    <property type="evidence" value="ECO:0007669"/>
    <property type="project" value="TreeGrafter"/>
</dbReference>
<evidence type="ECO:0000259" key="1">
    <source>
        <dbReference type="Pfam" id="PF19306"/>
    </source>
</evidence>
<organism evidence="2 3">
    <name type="scientific">Kouleothrix aurantiaca</name>
    <dbReference type="NCBI Taxonomy" id="186479"/>
    <lineage>
        <taxon>Bacteria</taxon>
        <taxon>Bacillati</taxon>
        <taxon>Chloroflexota</taxon>
        <taxon>Chloroflexia</taxon>
        <taxon>Chloroflexales</taxon>
        <taxon>Roseiflexineae</taxon>
        <taxon>Roseiflexaceae</taxon>
        <taxon>Kouleothrix</taxon>
    </lineage>
</organism>
<dbReference type="PANTHER" id="PTHR47962">
    <property type="entry name" value="ATP-DEPENDENT HELICASE LHR-RELATED-RELATED"/>
    <property type="match status" value="1"/>
</dbReference>
<feature type="non-terminal residue" evidence="2">
    <location>
        <position position="251"/>
    </location>
</feature>
<dbReference type="PATRIC" id="fig|186479.3.peg.6281"/>
<feature type="non-terminal residue" evidence="2">
    <location>
        <position position="1"/>
    </location>
</feature>
<keyword evidence="2" id="KW-0378">Hydrolase</keyword>
<feature type="domain" description="Helicase Lhr-like winged helix" evidence="1">
    <location>
        <begin position="21"/>
        <end position="185"/>
    </location>
</feature>
<keyword evidence="2" id="KW-0067">ATP-binding</keyword>